<protein>
    <submittedName>
        <fullName evidence="2">Uncharacterized protein</fullName>
    </submittedName>
</protein>
<feature type="compositionally biased region" description="Polar residues" evidence="1">
    <location>
        <begin position="16"/>
        <end position="27"/>
    </location>
</feature>
<name>A0A158D3B5_9BURK</name>
<reference evidence="2" key="1">
    <citation type="submission" date="2016-01" db="EMBL/GenBank/DDBJ databases">
        <authorList>
            <person name="Peeters C."/>
        </authorList>
    </citation>
    <scope>NUCLEOTIDE SEQUENCE</scope>
    <source>
        <strain evidence="2">LMG 29321</strain>
    </source>
</reference>
<gene>
    <name evidence="2" type="ORF">AWB78_04661</name>
</gene>
<proteinExistence type="predicted"/>
<sequence>MYQTMEGNARPHRTAQCFSEGSQDSTPATQAELLRALQSVSDNIMRLAGKLHADRDATDDDADAIIQQNALAEQLIGRLLAMPASQT</sequence>
<dbReference type="Proteomes" id="UP000071859">
    <property type="component" value="Unassembled WGS sequence"/>
</dbReference>
<dbReference type="AlphaFoldDB" id="A0A158D3B5"/>
<comment type="caution">
    <text evidence="2">The sequence shown here is derived from an EMBL/GenBank/DDBJ whole genome shotgun (WGS) entry which is preliminary data.</text>
</comment>
<evidence type="ECO:0000313" key="2">
    <source>
        <dbReference type="EMBL" id="SAK88993.1"/>
    </source>
</evidence>
<accession>A0A158D3B5</accession>
<dbReference type="OrthoDB" id="9009936at2"/>
<evidence type="ECO:0000256" key="1">
    <source>
        <dbReference type="SAM" id="MobiDB-lite"/>
    </source>
</evidence>
<organism evidence="2 3">
    <name type="scientific">Caballeronia calidae</name>
    <dbReference type="NCBI Taxonomy" id="1777139"/>
    <lineage>
        <taxon>Bacteria</taxon>
        <taxon>Pseudomonadati</taxon>
        <taxon>Pseudomonadota</taxon>
        <taxon>Betaproteobacteria</taxon>
        <taxon>Burkholderiales</taxon>
        <taxon>Burkholderiaceae</taxon>
        <taxon>Caballeronia</taxon>
    </lineage>
</organism>
<feature type="region of interest" description="Disordered" evidence="1">
    <location>
        <begin position="1"/>
        <end position="27"/>
    </location>
</feature>
<evidence type="ECO:0000313" key="3">
    <source>
        <dbReference type="Proteomes" id="UP000071859"/>
    </source>
</evidence>
<dbReference type="EMBL" id="FCOX02000027">
    <property type="protein sequence ID" value="SAK88993.1"/>
    <property type="molecule type" value="Genomic_DNA"/>
</dbReference>
<keyword evidence="3" id="KW-1185">Reference proteome</keyword>